<evidence type="ECO:0000313" key="1">
    <source>
        <dbReference type="EMBL" id="MBA0680559.1"/>
    </source>
</evidence>
<organism evidence="1 2">
    <name type="scientific">Gossypium aridum</name>
    <name type="common">American cotton</name>
    <name type="synonym">Erioxylum aridum</name>
    <dbReference type="NCBI Taxonomy" id="34290"/>
    <lineage>
        <taxon>Eukaryota</taxon>
        <taxon>Viridiplantae</taxon>
        <taxon>Streptophyta</taxon>
        <taxon>Embryophyta</taxon>
        <taxon>Tracheophyta</taxon>
        <taxon>Spermatophyta</taxon>
        <taxon>Magnoliopsida</taxon>
        <taxon>eudicotyledons</taxon>
        <taxon>Gunneridae</taxon>
        <taxon>Pentapetalae</taxon>
        <taxon>rosids</taxon>
        <taxon>malvids</taxon>
        <taxon>Malvales</taxon>
        <taxon>Malvaceae</taxon>
        <taxon>Malvoideae</taxon>
        <taxon>Gossypium</taxon>
    </lineage>
</organism>
<dbReference type="Proteomes" id="UP000593577">
    <property type="component" value="Unassembled WGS sequence"/>
</dbReference>
<proteinExistence type="predicted"/>
<protein>
    <submittedName>
        <fullName evidence="1">Uncharacterized protein</fullName>
    </submittedName>
</protein>
<dbReference type="AlphaFoldDB" id="A0A7J8X192"/>
<comment type="caution">
    <text evidence="1">The sequence shown here is derived from an EMBL/GenBank/DDBJ whole genome shotgun (WGS) entry which is preliminary data.</text>
</comment>
<gene>
    <name evidence="1" type="ORF">Goari_012251</name>
</gene>
<keyword evidence="2" id="KW-1185">Reference proteome</keyword>
<accession>A0A7J8X192</accession>
<dbReference type="EMBL" id="JABFAA010000004">
    <property type="protein sequence ID" value="MBA0680559.1"/>
    <property type="molecule type" value="Genomic_DNA"/>
</dbReference>
<name>A0A7J8X192_GOSAI</name>
<reference evidence="1 2" key="1">
    <citation type="journal article" date="2019" name="Genome Biol. Evol.">
        <title>Insights into the evolution of the New World diploid cottons (Gossypium, subgenus Houzingenia) based on genome sequencing.</title>
        <authorList>
            <person name="Grover C.E."/>
            <person name="Arick M.A. 2nd"/>
            <person name="Thrash A."/>
            <person name="Conover J.L."/>
            <person name="Sanders W.S."/>
            <person name="Peterson D.G."/>
            <person name="Frelichowski J.E."/>
            <person name="Scheffler J.A."/>
            <person name="Scheffler B.E."/>
            <person name="Wendel J.F."/>
        </authorList>
    </citation>
    <scope>NUCLEOTIDE SEQUENCE [LARGE SCALE GENOMIC DNA]</scope>
    <source>
        <strain evidence="1">185</strain>
        <tissue evidence="1">Leaf</tissue>
    </source>
</reference>
<evidence type="ECO:0000313" key="2">
    <source>
        <dbReference type="Proteomes" id="UP000593577"/>
    </source>
</evidence>
<sequence length="249" mass="28377">MTVSMTLTTTFRWLAGGPSTATVESANNIKAVVMDYEGCRANWNADFNQTRELPWADKDGWATTKKRFLQILKTGSFTILRIGTLDNYHWEEMSIDKTDEIVWREDNTGVYSVKSSYKRLLTGESDILVTVLFVGLRGVVAHVFYDCPFSRQVLQGVEIDFSPNNEEHSWKLWHIKKAKPTVEDKSYICGSIKEIKVRAGRFQYSSFGFMPGTANSANHVLAEEGRRYVSFVYGIEEEPVRVDEEACQD</sequence>